<dbReference type="InterPro" id="IPR050692">
    <property type="entry name" value="HTH_transcr_repressor_FabR"/>
</dbReference>
<dbReference type="EMBL" id="LR134510">
    <property type="protein sequence ID" value="VEJ09468.1"/>
    <property type="molecule type" value="Genomic_DNA"/>
</dbReference>
<dbReference type="Gene3D" id="1.10.10.60">
    <property type="entry name" value="Homeodomain-like"/>
    <property type="match status" value="1"/>
</dbReference>
<dbReference type="InterPro" id="IPR001647">
    <property type="entry name" value="HTH_TetR"/>
</dbReference>
<proteinExistence type="predicted"/>
<dbReference type="RefSeq" id="WP_126599425.1">
    <property type="nucleotide sequence ID" value="NZ_LR134510.1"/>
</dbReference>
<dbReference type="KEGG" id="adp:NCTC12871_00929"/>
<dbReference type="SUPFAM" id="SSF46689">
    <property type="entry name" value="Homeodomain-like"/>
    <property type="match status" value="1"/>
</dbReference>
<dbReference type="GO" id="GO:0003677">
    <property type="term" value="F:DNA binding"/>
    <property type="evidence" value="ECO:0007669"/>
    <property type="project" value="UniProtKB-UniRule"/>
</dbReference>
<dbReference type="OrthoDB" id="8617654at2"/>
<evidence type="ECO:0000256" key="1">
    <source>
        <dbReference type="ARBA" id="ARBA00023015"/>
    </source>
</evidence>
<sequence>MLGIRAIQKQKTRQALVAAAFNQLSSERSFSSLTLREVAREAGIAPTSFYRHFRDLDELGLEMVDEAGFALRQLLRQTRRRIEGGGSVIAISVDVFFEFICNNPNVFRLILCESSGTSQTFRNAANLELKYFIYELADYIAEKHKYPQDFAYTQAEGIVNLTFAAGASALDMEVEAREKLKMRVIQQLRMLAKGAHIYAQEMFKNNKVEK</sequence>
<dbReference type="Pfam" id="PF00440">
    <property type="entry name" value="TetR_N"/>
    <property type="match status" value="1"/>
</dbReference>
<feature type="DNA-binding region" description="H-T-H motif" evidence="4">
    <location>
        <begin position="34"/>
        <end position="53"/>
    </location>
</feature>
<keyword evidence="7" id="KW-1185">Reference proteome</keyword>
<keyword evidence="2 4" id="KW-0238">DNA-binding</keyword>
<dbReference type="Proteomes" id="UP000279799">
    <property type="component" value="Chromosome"/>
</dbReference>
<gene>
    <name evidence="6" type="primary">fabR</name>
    <name evidence="6" type="ORF">NCTC12871_00929</name>
</gene>
<name>A0A448TUJ0_9PAST</name>
<evidence type="ECO:0000313" key="6">
    <source>
        <dbReference type="EMBL" id="VEJ09468.1"/>
    </source>
</evidence>
<feature type="domain" description="HTH tetR-type" evidence="5">
    <location>
        <begin position="11"/>
        <end position="71"/>
    </location>
</feature>
<dbReference type="PROSITE" id="PS50977">
    <property type="entry name" value="HTH_TETR_2"/>
    <property type="match status" value="1"/>
</dbReference>
<keyword evidence="1" id="KW-0805">Transcription regulation</keyword>
<evidence type="ECO:0000256" key="2">
    <source>
        <dbReference type="ARBA" id="ARBA00023125"/>
    </source>
</evidence>
<dbReference type="NCBIfam" id="NF008402">
    <property type="entry name" value="PRK11202.1"/>
    <property type="match status" value="1"/>
</dbReference>
<dbReference type="FunFam" id="1.10.10.60:FF:000034">
    <property type="entry name" value="HTH-type transcriptional repressor FabR"/>
    <property type="match status" value="1"/>
</dbReference>
<dbReference type="Gene3D" id="1.10.357.10">
    <property type="entry name" value="Tetracycline Repressor, domain 2"/>
    <property type="match status" value="1"/>
</dbReference>
<reference evidence="6 7" key="1">
    <citation type="submission" date="2018-12" db="EMBL/GenBank/DDBJ databases">
        <authorList>
            <consortium name="Pathogen Informatics"/>
        </authorList>
    </citation>
    <scope>NUCLEOTIDE SEQUENCE [LARGE SCALE GENOMIC DNA]</scope>
    <source>
        <strain evidence="6 7">NCTC12871</strain>
    </source>
</reference>
<keyword evidence="3" id="KW-0804">Transcription</keyword>
<dbReference type="PANTHER" id="PTHR47752">
    <property type="entry name" value="HTH-TYPE TRANSCRIPTIONAL REPRESSOR FABR"/>
    <property type="match status" value="1"/>
</dbReference>
<dbReference type="AlphaFoldDB" id="A0A448TUJ0"/>
<dbReference type="PANTHER" id="PTHR47752:SF1">
    <property type="entry name" value="HTH-TYPE TRANSCRIPTIONAL REPRESSOR FABR"/>
    <property type="match status" value="1"/>
</dbReference>
<organism evidence="6 7">
    <name type="scientific">Actinobacillus delphinicola</name>
    <dbReference type="NCBI Taxonomy" id="51161"/>
    <lineage>
        <taxon>Bacteria</taxon>
        <taxon>Pseudomonadati</taxon>
        <taxon>Pseudomonadota</taxon>
        <taxon>Gammaproteobacteria</taxon>
        <taxon>Pasteurellales</taxon>
        <taxon>Pasteurellaceae</taxon>
        <taxon>Actinobacillus</taxon>
    </lineage>
</organism>
<accession>A0A448TUJ0</accession>
<protein>
    <submittedName>
        <fullName evidence="6">DNA-binding transcriptional repressor FabR</fullName>
    </submittedName>
</protein>
<evidence type="ECO:0000256" key="4">
    <source>
        <dbReference type="PROSITE-ProRule" id="PRU00335"/>
    </source>
</evidence>
<dbReference type="InterPro" id="IPR009057">
    <property type="entry name" value="Homeodomain-like_sf"/>
</dbReference>
<evidence type="ECO:0000256" key="3">
    <source>
        <dbReference type="ARBA" id="ARBA00023163"/>
    </source>
</evidence>
<evidence type="ECO:0000259" key="5">
    <source>
        <dbReference type="PROSITE" id="PS50977"/>
    </source>
</evidence>
<evidence type="ECO:0000313" key="7">
    <source>
        <dbReference type="Proteomes" id="UP000279799"/>
    </source>
</evidence>